<organism evidence="2">
    <name type="scientific">Trypanosoma brucei</name>
    <dbReference type="NCBI Taxonomy" id="5691"/>
    <lineage>
        <taxon>Eukaryota</taxon>
        <taxon>Discoba</taxon>
        <taxon>Euglenozoa</taxon>
        <taxon>Kinetoplastea</taxon>
        <taxon>Metakinetoplastina</taxon>
        <taxon>Trypanosomatida</taxon>
        <taxon>Trypanosomatidae</taxon>
        <taxon>Trypanosoma</taxon>
    </lineage>
</organism>
<reference evidence="2" key="1">
    <citation type="submission" date="2016-08" db="EMBL/GenBank/DDBJ databases">
        <title>VSG repertoire of Trypanosoma brucei EATRO 1125.</title>
        <authorList>
            <person name="Cross G.A."/>
        </authorList>
    </citation>
    <scope>NUCLEOTIDE SEQUENCE</scope>
    <source>
        <strain evidence="2">EATRO 1125</strain>
    </source>
</reference>
<proteinExistence type="predicted"/>
<name>A0A1J0R6S4_9TRYP</name>
<protein>
    <submittedName>
        <fullName evidence="2">Variant surface glycoprotein 1125.1352</fullName>
    </submittedName>
</protein>
<dbReference type="VEuPathDB" id="TriTrypDB:Tb10.v4.0257"/>
<sequence>MTSRTKEKTKITGVQKHLLLPFLLWAVMRTATADENDPAAEAITTLCDEDYYLETLQAHLLNIGSTLQTQIDVGNAATRKFRLAEAASTNPELRCLLRGLTAGATAKLNENKQAKAKIESDAAAAIEGIRQQRTLIATALKLSTVKLGVDSTAVHTAQNTPAHTATLQMAVTTDEPAQCTREQGQNSKLLQGKKPDATKLHKLKLTTAANLAKAIRTAKLKLTAQSSCANNAAGQTIAQALASCTFHGSTATAAYEPTQSSPLQTETHIYANDKPKGDCHSDVAKATKTSDRRLYLGKLLCEALSLTPQPVMMTELSGPALAADTAVVAAVAACNPEFSDLKDPSDSKTNKALLQYLQKAYGKDKAELQTKFATFIDKKTVKVKENGHIKTKTIGDVT</sequence>
<dbReference type="AlphaFoldDB" id="A0A1J0R6S4"/>
<accession>A0A1J0R6S4</accession>
<dbReference type="VEuPathDB" id="TriTrypDB:Tb1125.Tb10.v4.0257"/>
<dbReference type="VEuPathDB" id="TriTrypDB:Tb427_000329600"/>
<feature type="signal peptide" evidence="1">
    <location>
        <begin position="1"/>
        <end position="33"/>
    </location>
</feature>
<dbReference type="EMBL" id="KX699618">
    <property type="protein sequence ID" value="APD73574.1"/>
    <property type="molecule type" value="Genomic_DNA"/>
</dbReference>
<feature type="chain" id="PRO_5009615391" evidence="1">
    <location>
        <begin position="34"/>
        <end position="398"/>
    </location>
</feature>
<evidence type="ECO:0000256" key="1">
    <source>
        <dbReference type="SAM" id="SignalP"/>
    </source>
</evidence>
<evidence type="ECO:0000313" key="2">
    <source>
        <dbReference type="EMBL" id="APD73574.1"/>
    </source>
</evidence>
<keyword evidence="1" id="KW-0732">Signal</keyword>